<dbReference type="PANTHER" id="PTHR30231">
    <property type="entry name" value="DNA POLYMERASE III SUBUNIT EPSILON"/>
    <property type="match status" value="1"/>
</dbReference>
<dbReference type="PANTHER" id="PTHR30231:SF41">
    <property type="entry name" value="DNA POLYMERASE III SUBUNIT EPSILON"/>
    <property type="match status" value="1"/>
</dbReference>
<dbReference type="GO" id="GO:0045004">
    <property type="term" value="P:DNA replication proofreading"/>
    <property type="evidence" value="ECO:0007669"/>
    <property type="project" value="TreeGrafter"/>
</dbReference>
<evidence type="ECO:0000313" key="3">
    <source>
        <dbReference type="Proteomes" id="UP000230729"/>
    </source>
</evidence>
<comment type="caution">
    <text evidence="2">The sequence shown here is derived from an EMBL/GenBank/DDBJ whole genome shotgun (WGS) entry which is preliminary data.</text>
</comment>
<dbReference type="CDD" id="cd06127">
    <property type="entry name" value="DEDDh"/>
    <property type="match status" value="1"/>
</dbReference>
<dbReference type="InterPro" id="IPR012337">
    <property type="entry name" value="RNaseH-like_sf"/>
</dbReference>
<dbReference type="EMBL" id="PCSD01000003">
    <property type="protein sequence ID" value="PIP34203.1"/>
    <property type="molecule type" value="Genomic_DNA"/>
</dbReference>
<organism evidence="2 3">
    <name type="scientific">Candidatus Falkowbacteria bacterium CG23_combo_of_CG06-09_8_20_14_all_49_15</name>
    <dbReference type="NCBI Taxonomy" id="1974572"/>
    <lineage>
        <taxon>Bacteria</taxon>
        <taxon>Candidatus Falkowiibacteriota</taxon>
    </lineage>
</organism>
<dbReference type="SMART" id="SM00479">
    <property type="entry name" value="EXOIII"/>
    <property type="match status" value="1"/>
</dbReference>
<dbReference type="GO" id="GO:0003676">
    <property type="term" value="F:nucleic acid binding"/>
    <property type="evidence" value="ECO:0007669"/>
    <property type="project" value="InterPro"/>
</dbReference>
<proteinExistence type="predicted"/>
<protein>
    <recommendedName>
        <fullName evidence="1">Exonuclease domain-containing protein</fullName>
    </recommendedName>
</protein>
<reference evidence="2 3" key="1">
    <citation type="submission" date="2017-09" db="EMBL/GenBank/DDBJ databases">
        <title>Depth-based differentiation of microbial function through sediment-hosted aquifers and enrichment of novel symbionts in the deep terrestrial subsurface.</title>
        <authorList>
            <person name="Probst A.J."/>
            <person name="Ladd B."/>
            <person name="Jarett J.K."/>
            <person name="Geller-Mcgrath D.E."/>
            <person name="Sieber C.M."/>
            <person name="Emerson J.B."/>
            <person name="Anantharaman K."/>
            <person name="Thomas B.C."/>
            <person name="Malmstrom R."/>
            <person name="Stieglmeier M."/>
            <person name="Klingl A."/>
            <person name="Woyke T."/>
            <person name="Ryan C.M."/>
            <person name="Banfield J.F."/>
        </authorList>
    </citation>
    <scope>NUCLEOTIDE SEQUENCE [LARGE SCALE GENOMIC DNA]</scope>
    <source>
        <strain evidence="2">CG23_combo_of_CG06-09_8_20_14_all_49_15</strain>
    </source>
</reference>
<dbReference type="AlphaFoldDB" id="A0A2G9ZLZ1"/>
<name>A0A2G9ZLZ1_9BACT</name>
<accession>A0A2G9ZLZ1</accession>
<gene>
    <name evidence="2" type="ORF">COX22_00250</name>
</gene>
<dbReference type="GO" id="GO:0005829">
    <property type="term" value="C:cytosol"/>
    <property type="evidence" value="ECO:0007669"/>
    <property type="project" value="TreeGrafter"/>
</dbReference>
<sequence length="270" mass="31445">MFIFSDKYKSLAQALQIKKPLVIFDVETTGRNISADKIVALAYMKIWPEGRTQQAEYYFNPEVAISPESGSVHGITNSKVADQPVFKEKAPELLDIFRDCLYAGHNIISFDLPILRREFIRVGQDFNYRRSDIIDTRVIFQRLVPRTLAATYEYYCRVSLKDHNSAQRDVQAVFEILRRQMEKYGEMLDQTFLGKIHKEFSEEVYVDTTRKFYWRAGEAYFAFSEHRDQSLSQVAVSDPGYLAWMLESDFSEEVKEIVRQALAKRRGKTA</sequence>
<dbReference type="Gene3D" id="3.30.420.10">
    <property type="entry name" value="Ribonuclease H-like superfamily/Ribonuclease H"/>
    <property type="match status" value="1"/>
</dbReference>
<dbReference type="InterPro" id="IPR013520">
    <property type="entry name" value="Ribonucl_H"/>
</dbReference>
<dbReference type="Proteomes" id="UP000230729">
    <property type="component" value="Unassembled WGS sequence"/>
</dbReference>
<dbReference type="SUPFAM" id="SSF53098">
    <property type="entry name" value="Ribonuclease H-like"/>
    <property type="match status" value="1"/>
</dbReference>
<dbReference type="InterPro" id="IPR036397">
    <property type="entry name" value="RNaseH_sf"/>
</dbReference>
<evidence type="ECO:0000313" key="2">
    <source>
        <dbReference type="EMBL" id="PIP34203.1"/>
    </source>
</evidence>
<dbReference type="Pfam" id="PF00929">
    <property type="entry name" value="RNase_T"/>
    <property type="match status" value="1"/>
</dbReference>
<dbReference type="GO" id="GO:0008408">
    <property type="term" value="F:3'-5' exonuclease activity"/>
    <property type="evidence" value="ECO:0007669"/>
    <property type="project" value="TreeGrafter"/>
</dbReference>
<evidence type="ECO:0000259" key="1">
    <source>
        <dbReference type="SMART" id="SM00479"/>
    </source>
</evidence>
<feature type="domain" description="Exonuclease" evidence="1">
    <location>
        <begin position="20"/>
        <end position="186"/>
    </location>
</feature>